<dbReference type="AlphaFoldDB" id="A0A4Z0RIY0"/>
<name>A0A4Z0RIY0_WEICO</name>
<dbReference type="EMBL" id="JAAOCP010000004">
    <property type="protein sequence ID" value="MBJ7638510.1"/>
    <property type="molecule type" value="Genomic_DNA"/>
</dbReference>
<accession>A0A4Z0RIY0</accession>
<dbReference type="InterPro" id="IPR011664">
    <property type="entry name" value="Abi_system_AbiD/AbiF-like"/>
</dbReference>
<organism evidence="2 3">
    <name type="scientific">Weissella confusa</name>
    <name type="common">Lactobacillus confusus</name>
    <dbReference type="NCBI Taxonomy" id="1583"/>
    <lineage>
        <taxon>Bacteria</taxon>
        <taxon>Bacillati</taxon>
        <taxon>Bacillota</taxon>
        <taxon>Bacilli</taxon>
        <taxon>Lactobacillales</taxon>
        <taxon>Lactobacillaceae</taxon>
        <taxon>Weissella</taxon>
    </lineage>
</organism>
<comment type="caution">
    <text evidence="2">The sequence shown here is derived from an EMBL/GenBank/DDBJ whole genome shotgun (WGS) entry which is preliminary data.</text>
</comment>
<proteinExistence type="predicted"/>
<reference evidence="2" key="1">
    <citation type="submission" date="2020-02" db="EMBL/GenBank/DDBJ databases">
        <authorList>
            <person name="Fontana A."/>
            <person name="Patrone V."/>
            <person name="Morelli L."/>
        </authorList>
    </citation>
    <scope>NUCLEOTIDE SEQUENCE</scope>
    <source>
        <strain evidence="1">CCUG 30943</strain>
        <strain evidence="2">CCUG 43002</strain>
    </source>
</reference>
<dbReference type="RefSeq" id="WP_135411235.1">
    <property type="nucleotide sequence ID" value="NZ_JAAOCP010000004.1"/>
</dbReference>
<dbReference type="Proteomes" id="UP000808038">
    <property type="component" value="Unassembled WGS sequence"/>
</dbReference>
<evidence type="ECO:0000313" key="3">
    <source>
        <dbReference type="Proteomes" id="UP000728106"/>
    </source>
</evidence>
<keyword evidence="3" id="KW-1185">Reference proteome</keyword>
<gene>
    <name evidence="2" type="ORF">HAU20_03810</name>
    <name evidence="1" type="ORF">HAU43_10400</name>
</gene>
<dbReference type="EMBL" id="JAAOCX010000018">
    <property type="protein sequence ID" value="MBJ7633489.1"/>
    <property type="molecule type" value="Genomic_DNA"/>
</dbReference>
<reference evidence="2 3" key="2">
    <citation type="journal article" date="2021" name="Int. J. Food Microbiol.">
        <title>Safety demonstration of a microbial species for use in the food chain: Weissella confusa.</title>
        <authorList>
            <person name="Bourdichon F."/>
            <person name="Patrone V."/>
            <person name="Fontana A."/>
            <person name="Milani G."/>
            <person name="Morelli L."/>
        </authorList>
    </citation>
    <scope>NUCLEOTIDE SEQUENCE [LARGE SCALE GENOMIC DNA]</scope>
    <source>
        <strain evidence="1">CCUG 30943</strain>
        <strain evidence="2 3">CCUG 43002</strain>
    </source>
</reference>
<sequence length="324" mass="37421">MTNSKPFKTLNQQLKILRDRGLNVPSNAKRSLEQNGYYAIINGYKWSFLQRDSKGTVISPEQFVNGANFSEIQSLYDFDRELRSILFESLLKYENTLNATVSYRFSEAHPEEHSYLAIDNFTRDPQKVQSVVRTISSLSNVVKNKSGQDNAIKHYVNKHRHVPLWVLVNFLTFGDINFFHQIMTNDLRITVAKDFTHFQRRSYPGQFIAGIQPEAIDSVNQLVNHFRNAVAHGEITFSKKIFKTPNLRPFKAALGNPNIPLNSQAGVFEILIGLKVVLPKKDFKKLAHRIDELIRDYQNDFKSITFNSVLNDMNFPQNYKDFIL</sequence>
<evidence type="ECO:0000313" key="2">
    <source>
        <dbReference type="EMBL" id="MBJ7638510.1"/>
    </source>
</evidence>
<dbReference type="Pfam" id="PF07751">
    <property type="entry name" value="Abi_2"/>
    <property type="match status" value="1"/>
</dbReference>
<evidence type="ECO:0000313" key="1">
    <source>
        <dbReference type="EMBL" id="MBJ7633489.1"/>
    </source>
</evidence>
<dbReference type="Proteomes" id="UP000728106">
    <property type="component" value="Unassembled WGS sequence"/>
</dbReference>
<protein>
    <submittedName>
        <fullName evidence="2">Abi family protein</fullName>
    </submittedName>
</protein>